<dbReference type="Proteomes" id="UP000000493">
    <property type="component" value="Chromosome"/>
</dbReference>
<evidence type="ECO:0000313" key="1">
    <source>
        <dbReference type="EMBL" id="AEI46762.1"/>
    </source>
</evidence>
<dbReference type="RefSeq" id="WP_013926087.1">
    <property type="nucleotide sequence ID" value="NC_015703.1"/>
</dbReference>
<accession>A0A7U3ZGL2</accession>
<protein>
    <submittedName>
        <fullName evidence="1">Uncharacterized protein</fullName>
    </submittedName>
</protein>
<keyword evidence="2" id="KW-1185">Reference proteome</keyword>
<proteinExistence type="predicted"/>
<dbReference type="KEGG" id="rsi:Runsl_0310"/>
<reference evidence="2" key="1">
    <citation type="submission" date="2011-06" db="EMBL/GenBank/DDBJ databases">
        <title>The complete genome of chromosome of Runella slithyformis DSM 19594.</title>
        <authorList>
            <consortium name="US DOE Joint Genome Institute (JGI-PGF)"/>
            <person name="Lucas S."/>
            <person name="Han J."/>
            <person name="Lapidus A."/>
            <person name="Bruce D."/>
            <person name="Goodwin L."/>
            <person name="Pitluck S."/>
            <person name="Peters L."/>
            <person name="Kyrpides N."/>
            <person name="Mavromatis K."/>
            <person name="Ivanova N."/>
            <person name="Ovchinnikova G."/>
            <person name="Zhang X."/>
            <person name="Misra M."/>
            <person name="Detter J.C."/>
            <person name="Tapia R."/>
            <person name="Han C."/>
            <person name="Land M."/>
            <person name="Hauser L."/>
            <person name="Markowitz V."/>
            <person name="Cheng J.-F."/>
            <person name="Hugenholtz P."/>
            <person name="Woyke T."/>
            <person name="Wu D."/>
            <person name="Tindall B."/>
            <person name="Faehrich R."/>
            <person name="Brambilla E."/>
            <person name="Klenk H.-P."/>
            <person name="Eisen J.A."/>
        </authorList>
    </citation>
    <scope>NUCLEOTIDE SEQUENCE [LARGE SCALE GENOMIC DNA]</scope>
    <source>
        <strain evidence="2">ATCC 29530 / DSM 19594 / LMG 11500 / NCIMB 11436 / LSU 4</strain>
    </source>
</reference>
<name>A0A7U3ZGL2_RUNSL</name>
<evidence type="ECO:0000313" key="2">
    <source>
        <dbReference type="Proteomes" id="UP000000493"/>
    </source>
</evidence>
<sequence>MKKTQDVETLGERVCADIERLHARWMNCEKRLRKHRRRRLRQYLCNGGWIYEVYLEMKSYAALDDFLTASLNVF</sequence>
<dbReference type="AlphaFoldDB" id="A0A7U3ZGL2"/>
<gene>
    <name evidence="1" type="ordered locus">Runsl_0310</name>
</gene>
<organism evidence="1 2">
    <name type="scientific">Runella slithyformis (strain ATCC 29530 / DSM 19594 / LMG 11500 / NCIMB 11436 / LSU 4)</name>
    <dbReference type="NCBI Taxonomy" id="761193"/>
    <lineage>
        <taxon>Bacteria</taxon>
        <taxon>Pseudomonadati</taxon>
        <taxon>Bacteroidota</taxon>
        <taxon>Cytophagia</taxon>
        <taxon>Cytophagales</taxon>
        <taxon>Spirosomataceae</taxon>
        <taxon>Runella</taxon>
    </lineage>
</organism>
<reference evidence="1 2" key="2">
    <citation type="journal article" date="2012" name="Stand. Genomic Sci.">
        <title>Complete genome sequence of the aquatic bacterium Runella slithyformis type strain (LSU 4(T)).</title>
        <authorList>
            <person name="Copeland A."/>
            <person name="Zhang X."/>
            <person name="Misra M."/>
            <person name="Lapidus A."/>
            <person name="Nolan M."/>
            <person name="Lucas S."/>
            <person name="Deshpande S."/>
            <person name="Cheng J.F."/>
            <person name="Tapia R."/>
            <person name="Goodwin L.A."/>
            <person name="Pitluck S."/>
            <person name="Liolios K."/>
            <person name="Pagani I."/>
            <person name="Ivanova N."/>
            <person name="Mikhailova N."/>
            <person name="Pati A."/>
            <person name="Chen A."/>
            <person name="Palaniappan K."/>
            <person name="Land M."/>
            <person name="Hauser L."/>
            <person name="Pan C."/>
            <person name="Jeffries C.D."/>
            <person name="Detter J.C."/>
            <person name="Brambilla E.M."/>
            <person name="Rohde M."/>
            <person name="Djao O.D."/>
            <person name="Goker M."/>
            <person name="Sikorski J."/>
            <person name="Tindall B.J."/>
            <person name="Woyke T."/>
            <person name="Bristow J."/>
            <person name="Eisen J.A."/>
            <person name="Markowitz V."/>
            <person name="Hugenholtz P."/>
            <person name="Kyrpides N.C."/>
            <person name="Klenk H.P."/>
            <person name="Mavromatis K."/>
        </authorList>
    </citation>
    <scope>NUCLEOTIDE SEQUENCE [LARGE SCALE GENOMIC DNA]</scope>
    <source>
        <strain evidence="2">ATCC 29530 / DSM 19594 / LMG 11500 / NCIMB 11436 / LSU 4</strain>
    </source>
</reference>
<dbReference type="EMBL" id="CP002859">
    <property type="protein sequence ID" value="AEI46762.1"/>
    <property type="molecule type" value="Genomic_DNA"/>
</dbReference>